<sequence>MDFDVTTLHGRRADRRWNRMAVGDVLERVTWSRPDQTAIIGAPGAFATPEFAGLTYRQADEAANRVAHALLAQGLRRGDRVLLYCDNSVEALVTMFGIAKAGLVAVPVNPLLAPEVLTWVLDHTEAAFAVVDAEYLDRAKPALTGLPEPAVIGGGFADWISGRPKHEVDVEIHGDDVWSLVFTSGTTAMPKASMATHTYSYLAAYTYALSLTRGLRYEEDLRLCTFLPVIYHCGHNSCVFPAFFTGGTMVLGRRPDAPVLAETITRERATALWAGSPMWLQKLADEALARPDEVDLRSLTVAMFSWGAMKPGLFDRLREVAGDDLALVEVFGQTESMSSYRFWPDRYPEKRAQALAGVNHVGAPTPILAADIVNESGESLRGKPGEPGEAVYRSPVITAGYYRDEAATADAFRGGWFHSGDSCTFDEDGQQIMVDRFKDIVKTGGENVSSLRVESVLAEHLAVDRVAVIGVPDEKWGEVVAAVVTTVADVTAEELIVFGRQRLAGYECPKRIFFVDGMPETVGGKILKYKLRQRFA</sequence>
<keyword evidence="2" id="KW-0436">Ligase</keyword>
<dbReference type="InterPro" id="IPR042099">
    <property type="entry name" value="ANL_N_sf"/>
</dbReference>
<dbReference type="Gene3D" id="3.40.50.12780">
    <property type="entry name" value="N-terminal domain of ligase-like"/>
    <property type="match status" value="1"/>
</dbReference>
<dbReference type="Proteomes" id="UP000319769">
    <property type="component" value="Unassembled WGS sequence"/>
</dbReference>
<dbReference type="PANTHER" id="PTHR43201">
    <property type="entry name" value="ACYL-COA SYNTHETASE"/>
    <property type="match status" value="1"/>
</dbReference>
<dbReference type="Pfam" id="PF00501">
    <property type="entry name" value="AMP-binding"/>
    <property type="match status" value="1"/>
</dbReference>
<keyword evidence="6" id="KW-1185">Reference proteome</keyword>
<protein>
    <submittedName>
        <fullName evidence="5">AMP-binding protein</fullName>
    </submittedName>
</protein>
<dbReference type="InterPro" id="IPR045851">
    <property type="entry name" value="AMP-bd_C_sf"/>
</dbReference>
<comment type="similarity">
    <text evidence="1">Belongs to the ATP-dependent AMP-binding enzyme family.</text>
</comment>
<dbReference type="RefSeq" id="WP_144757522.1">
    <property type="nucleotide sequence ID" value="NZ_VMNW02000007.1"/>
</dbReference>
<evidence type="ECO:0000313" key="5">
    <source>
        <dbReference type="EMBL" id="KAA9164497.1"/>
    </source>
</evidence>
<organism evidence="5 6">
    <name type="scientific">Amycolatopsis acidicola</name>
    <dbReference type="NCBI Taxonomy" id="2596893"/>
    <lineage>
        <taxon>Bacteria</taxon>
        <taxon>Bacillati</taxon>
        <taxon>Actinomycetota</taxon>
        <taxon>Actinomycetes</taxon>
        <taxon>Pseudonocardiales</taxon>
        <taxon>Pseudonocardiaceae</taxon>
        <taxon>Amycolatopsis</taxon>
    </lineage>
</organism>
<evidence type="ECO:0000259" key="3">
    <source>
        <dbReference type="Pfam" id="PF00501"/>
    </source>
</evidence>
<dbReference type="GO" id="GO:0006631">
    <property type="term" value="P:fatty acid metabolic process"/>
    <property type="evidence" value="ECO:0007669"/>
    <property type="project" value="TreeGrafter"/>
</dbReference>
<dbReference type="InterPro" id="IPR000873">
    <property type="entry name" value="AMP-dep_synth/lig_dom"/>
</dbReference>
<dbReference type="OrthoDB" id="9803968at2"/>
<dbReference type="SUPFAM" id="SSF56801">
    <property type="entry name" value="Acetyl-CoA synthetase-like"/>
    <property type="match status" value="1"/>
</dbReference>
<feature type="domain" description="AMP-dependent synthetase/ligase" evidence="3">
    <location>
        <begin position="32"/>
        <end position="402"/>
    </location>
</feature>
<evidence type="ECO:0000259" key="4">
    <source>
        <dbReference type="Pfam" id="PF13193"/>
    </source>
</evidence>
<dbReference type="Gene3D" id="3.30.300.30">
    <property type="match status" value="1"/>
</dbReference>
<evidence type="ECO:0000256" key="1">
    <source>
        <dbReference type="ARBA" id="ARBA00006432"/>
    </source>
</evidence>
<proteinExistence type="inferred from homology"/>
<feature type="domain" description="AMP-binding enzyme C-terminal" evidence="4">
    <location>
        <begin position="453"/>
        <end position="525"/>
    </location>
</feature>
<comment type="caution">
    <text evidence="5">The sequence shown here is derived from an EMBL/GenBank/DDBJ whole genome shotgun (WGS) entry which is preliminary data.</text>
</comment>
<evidence type="ECO:0000313" key="6">
    <source>
        <dbReference type="Proteomes" id="UP000319769"/>
    </source>
</evidence>
<reference evidence="5" key="1">
    <citation type="submission" date="2019-09" db="EMBL/GenBank/DDBJ databases">
        <authorList>
            <person name="Teo W.F.A."/>
            <person name="Duangmal K."/>
        </authorList>
    </citation>
    <scope>NUCLEOTIDE SEQUENCE [LARGE SCALE GENOMIC DNA]</scope>
    <source>
        <strain evidence="5">K81G1</strain>
    </source>
</reference>
<accession>A0A5N0VDT7</accession>
<gene>
    <name evidence="5" type="ORF">FPZ12_007875</name>
</gene>
<dbReference type="EMBL" id="VMNW02000007">
    <property type="protein sequence ID" value="KAA9164497.1"/>
    <property type="molecule type" value="Genomic_DNA"/>
</dbReference>
<dbReference type="InterPro" id="IPR025110">
    <property type="entry name" value="AMP-bd_C"/>
</dbReference>
<name>A0A5N0VDT7_9PSEU</name>
<evidence type="ECO:0000256" key="2">
    <source>
        <dbReference type="ARBA" id="ARBA00022598"/>
    </source>
</evidence>
<dbReference type="PANTHER" id="PTHR43201:SF5">
    <property type="entry name" value="MEDIUM-CHAIN ACYL-COA LIGASE ACSF2, MITOCHONDRIAL"/>
    <property type="match status" value="1"/>
</dbReference>
<dbReference type="Pfam" id="PF13193">
    <property type="entry name" value="AMP-binding_C"/>
    <property type="match status" value="1"/>
</dbReference>
<dbReference type="GO" id="GO:0031956">
    <property type="term" value="F:medium-chain fatty acid-CoA ligase activity"/>
    <property type="evidence" value="ECO:0007669"/>
    <property type="project" value="TreeGrafter"/>
</dbReference>
<dbReference type="AlphaFoldDB" id="A0A5N0VDT7"/>